<dbReference type="Gene3D" id="1.25.40.10">
    <property type="entry name" value="Tetratricopeptide repeat domain"/>
    <property type="match status" value="2"/>
</dbReference>
<dbReference type="InterPro" id="IPR011990">
    <property type="entry name" value="TPR-like_helical_dom_sf"/>
</dbReference>
<sequence length="178" mass="20411">MRAEFLFRLLCTLSFIFVLASCGPRASEFNADGIELLKEQDFEAAYEAFNSAIEVNPSFAEAYLNRGFVHGNRGELQDALADFNRAIELDSLYVEAYFNRGFIYGYFEEYEKSITDFSRVIDLSPTDGEAYLHRSLMRARLGDREGELEDLKQAARYGDPWAQGVLEEKNISWQNQPE</sequence>
<dbReference type="SUPFAM" id="SSF48452">
    <property type="entry name" value="TPR-like"/>
    <property type="match status" value="1"/>
</dbReference>
<evidence type="ECO:0000313" key="5">
    <source>
        <dbReference type="EMBL" id="TNJ37973.1"/>
    </source>
</evidence>
<evidence type="ECO:0000256" key="4">
    <source>
        <dbReference type="SAM" id="SignalP"/>
    </source>
</evidence>
<evidence type="ECO:0000256" key="3">
    <source>
        <dbReference type="PROSITE-ProRule" id="PRU00339"/>
    </source>
</evidence>
<gene>
    <name evidence="5" type="ORF">FGF68_02000</name>
</gene>
<feature type="repeat" description="TPR" evidence="3">
    <location>
        <begin position="60"/>
        <end position="93"/>
    </location>
</feature>
<comment type="caution">
    <text evidence="5">The sequence shown here is derived from an EMBL/GenBank/DDBJ whole genome shotgun (WGS) entry which is preliminary data.</text>
</comment>
<accession>A0A5C4S3B9</accession>
<evidence type="ECO:0000313" key="6">
    <source>
        <dbReference type="Proteomes" id="UP000309544"/>
    </source>
</evidence>
<evidence type="ECO:0000256" key="1">
    <source>
        <dbReference type="ARBA" id="ARBA00022737"/>
    </source>
</evidence>
<dbReference type="SMART" id="SM00028">
    <property type="entry name" value="TPR"/>
    <property type="match status" value="3"/>
</dbReference>
<dbReference type="PROSITE" id="PS50293">
    <property type="entry name" value="TPR_REGION"/>
    <property type="match status" value="1"/>
</dbReference>
<feature type="chain" id="PRO_5022857584" evidence="4">
    <location>
        <begin position="21"/>
        <end position="178"/>
    </location>
</feature>
<protein>
    <submittedName>
        <fullName evidence="5">Tetratricopeptide repeat protein</fullName>
    </submittedName>
</protein>
<dbReference type="PANTHER" id="PTHR44858">
    <property type="entry name" value="TETRATRICOPEPTIDE REPEAT PROTEIN 6"/>
    <property type="match status" value="1"/>
</dbReference>
<name>A0A5C4S3B9_PROVB</name>
<keyword evidence="1" id="KW-0677">Repeat</keyword>
<keyword evidence="4" id="KW-0732">Signal</keyword>
<dbReference type="InterPro" id="IPR050498">
    <property type="entry name" value="Ycf3"/>
</dbReference>
<dbReference type="RefSeq" id="WP_068867799.1">
    <property type="nucleotide sequence ID" value="NZ_VDCI01000001.1"/>
</dbReference>
<proteinExistence type="predicted"/>
<evidence type="ECO:0000256" key="2">
    <source>
        <dbReference type="ARBA" id="ARBA00022803"/>
    </source>
</evidence>
<keyword evidence="2 3" id="KW-0802">TPR repeat</keyword>
<dbReference type="EMBL" id="VDCI01000001">
    <property type="protein sequence ID" value="TNJ37973.1"/>
    <property type="molecule type" value="Genomic_DNA"/>
</dbReference>
<feature type="repeat" description="TPR" evidence="3">
    <location>
        <begin position="94"/>
        <end position="127"/>
    </location>
</feature>
<feature type="signal peptide" evidence="4">
    <location>
        <begin position="1"/>
        <end position="20"/>
    </location>
</feature>
<dbReference type="InterPro" id="IPR019734">
    <property type="entry name" value="TPR_rpt"/>
</dbReference>
<feature type="repeat" description="TPR" evidence="3">
    <location>
        <begin position="26"/>
        <end position="59"/>
    </location>
</feature>
<keyword evidence="6" id="KW-1185">Reference proteome</keyword>
<dbReference type="AlphaFoldDB" id="A0A5C4S3B9"/>
<dbReference type="Pfam" id="PF13181">
    <property type="entry name" value="TPR_8"/>
    <property type="match status" value="2"/>
</dbReference>
<dbReference type="Proteomes" id="UP000309544">
    <property type="component" value="Unassembled WGS sequence"/>
</dbReference>
<dbReference type="PANTHER" id="PTHR44858:SF1">
    <property type="entry name" value="UDP-N-ACETYLGLUCOSAMINE--PEPTIDE N-ACETYLGLUCOSAMINYLTRANSFERASE SPINDLY-RELATED"/>
    <property type="match status" value="1"/>
</dbReference>
<organism evidence="5 6">
    <name type="scientific">Prosthecochloris vibrioformis</name>
    <name type="common">Chlorobium vibrioforme</name>
    <dbReference type="NCBI Taxonomy" id="1098"/>
    <lineage>
        <taxon>Bacteria</taxon>
        <taxon>Pseudomonadati</taxon>
        <taxon>Chlorobiota</taxon>
        <taxon>Chlorobiia</taxon>
        <taxon>Chlorobiales</taxon>
        <taxon>Chlorobiaceae</taxon>
        <taxon>Prosthecochloris</taxon>
    </lineage>
</organism>
<dbReference type="PROSITE" id="PS51257">
    <property type="entry name" value="PROKAR_LIPOPROTEIN"/>
    <property type="match status" value="1"/>
</dbReference>
<dbReference type="Pfam" id="PF00515">
    <property type="entry name" value="TPR_1"/>
    <property type="match status" value="1"/>
</dbReference>
<dbReference type="PROSITE" id="PS50005">
    <property type="entry name" value="TPR"/>
    <property type="match status" value="3"/>
</dbReference>
<reference evidence="5 6" key="1">
    <citation type="submission" date="2019-05" db="EMBL/GenBank/DDBJ databases">
        <title>Draft Whole-Genome sequence of the green sulfur bacterium Prosthecochloris vibrioformis DSM 260.</title>
        <authorList>
            <person name="Meyer T.E."/>
            <person name="Kyndt J.A."/>
        </authorList>
    </citation>
    <scope>NUCLEOTIDE SEQUENCE [LARGE SCALE GENOMIC DNA]</scope>
    <source>
        <strain evidence="5 6">DSM 260</strain>
    </source>
</reference>